<name>A0ACB1B653_MELEN</name>
<evidence type="ECO:0000313" key="1">
    <source>
        <dbReference type="EMBL" id="CAK5119768.1"/>
    </source>
</evidence>
<keyword evidence="2" id="KW-1185">Reference proteome</keyword>
<gene>
    <name evidence="1" type="ORF">MENTE1834_LOCUS46591</name>
</gene>
<sequence>MPPIFHFNYNNDRHQNIFISTPIILLILLLLSRGRMFSFVEDLEEKEAKINLEKDEAGEIKGGLFFSFVKEFGICVVYPP</sequence>
<dbReference type="Proteomes" id="UP001497535">
    <property type="component" value="Unassembled WGS sequence"/>
</dbReference>
<protein>
    <submittedName>
        <fullName evidence="1">Uncharacterized protein</fullName>
    </submittedName>
</protein>
<accession>A0ACB1B653</accession>
<reference evidence="1" key="1">
    <citation type="submission" date="2023-11" db="EMBL/GenBank/DDBJ databases">
        <authorList>
            <person name="Poullet M."/>
        </authorList>
    </citation>
    <scope>NUCLEOTIDE SEQUENCE</scope>
    <source>
        <strain evidence="1">E1834</strain>
    </source>
</reference>
<organism evidence="1 2">
    <name type="scientific">Meloidogyne enterolobii</name>
    <name type="common">Root-knot nematode worm</name>
    <name type="synonym">Meloidogyne mayaguensis</name>
    <dbReference type="NCBI Taxonomy" id="390850"/>
    <lineage>
        <taxon>Eukaryota</taxon>
        <taxon>Metazoa</taxon>
        <taxon>Ecdysozoa</taxon>
        <taxon>Nematoda</taxon>
        <taxon>Chromadorea</taxon>
        <taxon>Rhabditida</taxon>
        <taxon>Tylenchina</taxon>
        <taxon>Tylenchomorpha</taxon>
        <taxon>Tylenchoidea</taxon>
        <taxon>Meloidogynidae</taxon>
        <taxon>Meloidogyninae</taxon>
        <taxon>Meloidogyne</taxon>
    </lineage>
</organism>
<comment type="caution">
    <text evidence="1">The sequence shown here is derived from an EMBL/GenBank/DDBJ whole genome shotgun (WGS) entry which is preliminary data.</text>
</comment>
<evidence type="ECO:0000313" key="2">
    <source>
        <dbReference type="Proteomes" id="UP001497535"/>
    </source>
</evidence>
<dbReference type="EMBL" id="CAVMJV010000172">
    <property type="protein sequence ID" value="CAK5119768.1"/>
    <property type="molecule type" value="Genomic_DNA"/>
</dbReference>
<proteinExistence type="predicted"/>